<keyword evidence="9 11" id="KW-0406">Ion transport</keyword>
<protein>
    <recommendedName>
        <fullName evidence="11">Potassium-transporting ATPase KdpC subunit</fullName>
    </recommendedName>
    <alternativeName>
        <fullName evidence="11">ATP phosphohydrolase [potassium-transporting] C chain</fullName>
    </alternativeName>
    <alternativeName>
        <fullName evidence="11">Potassium-binding and translocating subunit C</fullName>
    </alternativeName>
    <alternativeName>
        <fullName evidence="11">Potassium-translocating ATPase C chain</fullName>
    </alternativeName>
</protein>
<evidence type="ECO:0000256" key="1">
    <source>
        <dbReference type="ARBA" id="ARBA00022448"/>
    </source>
</evidence>
<evidence type="ECO:0000256" key="5">
    <source>
        <dbReference type="ARBA" id="ARBA00022741"/>
    </source>
</evidence>
<dbReference type="PIRSF" id="PIRSF001296">
    <property type="entry name" value="K_ATPase_KdpC"/>
    <property type="match status" value="1"/>
</dbReference>
<dbReference type="STRING" id="44251.PDUR_22540"/>
<dbReference type="PANTHER" id="PTHR30042:SF2">
    <property type="entry name" value="POTASSIUM-TRANSPORTING ATPASE KDPC SUBUNIT"/>
    <property type="match status" value="1"/>
</dbReference>
<dbReference type="AlphaFoldDB" id="A0A089HQU9"/>
<evidence type="ECO:0000256" key="6">
    <source>
        <dbReference type="ARBA" id="ARBA00022840"/>
    </source>
</evidence>
<evidence type="ECO:0000256" key="9">
    <source>
        <dbReference type="ARBA" id="ARBA00023065"/>
    </source>
</evidence>
<evidence type="ECO:0000256" key="3">
    <source>
        <dbReference type="ARBA" id="ARBA00022538"/>
    </source>
</evidence>
<reference evidence="12 13" key="1">
    <citation type="submission" date="2014-08" db="EMBL/GenBank/DDBJ databases">
        <title>Comparative genomics of the Paenibacillus odorifer group.</title>
        <authorList>
            <person name="den Bakker H.C."/>
            <person name="Tsai Y.-C."/>
            <person name="Martin N."/>
            <person name="Korlach J."/>
            <person name="Wiedmann M."/>
        </authorList>
    </citation>
    <scope>NUCLEOTIDE SEQUENCE [LARGE SCALE GENOMIC DNA]</scope>
    <source>
        <strain evidence="12 13">DSM 1735</strain>
    </source>
</reference>
<dbReference type="PANTHER" id="PTHR30042">
    <property type="entry name" value="POTASSIUM-TRANSPORTING ATPASE C CHAIN"/>
    <property type="match status" value="1"/>
</dbReference>
<dbReference type="EMBL" id="CP009288">
    <property type="protein sequence ID" value="AIQ14371.1"/>
    <property type="molecule type" value="Genomic_DNA"/>
</dbReference>
<keyword evidence="5 11" id="KW-0547">Nucleotide-binding</keyword>
<evidence type="ECO:0000313" key="13">
    <source>
        <dbReference type="Proteomes" id="UP000029409"/>
    </source>
</evidence>
<keyword evidence="1 11" id="KW-0813">Transport</keyword>
<dbReference type="OrthoDB" id="9809491at2"/>
<keyword evidence="4 11" id="KW-0812">Transmembrane</keyword>
<dbReference type="NCBIfam" id="TIGR00681">
    <property type="entry name" value="kdpC"/>
    <property type="match status" value="1"/>
</dbReference>
<keyword evidence="3 11" id="KW-0633">Potassium transport</keyword>
<dbReference type="Proteomes" id="UP000029409">
    <property type="component" value="Chromosome"/>
</dbReference>
<sequence length="186" mass="19798">MKRSFKILRPALLSFIVMTVLCGIIYPGVITALSQSLMPSQADGSLITVKLKDGASRMAGSALIGQPFTEARYLIGRPIGVSNLSPTSSEQLGKVQERAAWWSSLDPANKQDIPAELVTASGSGVDPNLSPAAAKYQAARIARARGIPVKTVNEMIDKYTTDRFLGVFGEPAVNVLKVNLALDGLL</sequence>
<keyword evidence="13" id="KW-1185">Reference proteome</keyword>
<gene>
    <name evidence="11" type="primary">kdpC</name>
    <name evidence="12" type="ORF">PDUR_22540</name>
</gene>
<dbReference type="KEGG" id="pdu:PDUR_22540"/>
<comment type="function">
    <text evidence="11">Part of the high-affinity ATP-driven potassium transport (or Kdp) system, which catalyzes the hydrolysis of ATP coupled with the electrogenic transport of potassium into the cytoplasm. This subunit acts as a catalytic chaperone that increases the ATP-binding affinity of the ATP-hydrolyzing subunit KdpB by the formation of a transient KdpB/KdpC/ATP ternary complex.</text>
</comment>
<accession>A0A089HQU9</accession>
<dbReference type="GO" id="GO:0005524">
    <property type="term" value="F:ATP binding"/>
    <property type="evidence" value="ECO:0007669"/>
    <property type="project" value="UniProtKB-UniRule"/>
</dbReference>
<keyword evidence="8 11" id="KW-1133">Transmembrane helix</keyword>
<evidence type="ECO:0000256" key="8">
    <source>
        <dbReference type="ARBA" id="ARBA00022989"/>
    </source>
</evidence>
<evidence type="ECO:0000256" key="11">
    <source>
        <dbReference type="HAMAP-Rule" id="MF_00276"/>
    </source>
</evidence>
<comment type="subunit">
    <text evidence="11">The system is composed of three essential subunits: KdpA, KdpB and KdpC.</text>
</comment>
<dbReference type="eggNOG" id="COG2156">
    <property type="taxonomic scope" value="Bacteria"/>
</dbReference>
<keyword evidence="7 11" id="KW-0630">Potassium</keyword>
<name>A0A089HQU9_PAEDU</name>
<evidence type="ECO:0000313" key="12">
    <source>
        <dbReference type="EMBL" id="AIQ14371.1"/>
    </source>
</evidence>
<dbReference type="GO" id="GO:0008556">
    <property type="term" value="F:P-type potassium transmembrane transporter activity"/>
    <property type="evidence" value="ECO:0007669"/>
    <property type="project" value="InterPro"/>
</dbReference>
<organism evidence="12 13">
    <name type="scientific">Paenibacillus durus</name>
    <name type="common">Paenibacillus azotofixans</name>
    <dbReference type="NCBI Taxonomy" id="44251"/>
    <lineage>
        <taxon>Bacteria</taxon>
        <taxon>Bacillati</taxon>
        <taxon>Bacillota</taxon>
        <taxon>Bacilli</taxon>
        <taxon>Bacillales</taxon>
        <taxon>Paenibacillaceae</taxon>
        <taxon>Paenibacillus</taxon>
    </lineage>
</organism>
<comment type="subcellular location">
    <subcellularLocation>
        <location evidence="11">Cell membrane</location>
        <topology evidence="11">Single-pass membrane protein</topology>
    </subcellularLocation>
</comment>
<keyword evidence="10 11" id="KW-0472">Membrane</keyword>
<evidence type="ECO:0000256" key="10">
    <source>
        <dbReference type="ARBA" id="ARBA00023136"/>
    </source>
</evidence>
<evidence type="ECO:0000256" key="7">
    <source>
        <dbReference type="ARBA" id="ARBA00022958"/>
    </source>
</evidence>
<keyword evidence="6 11" id="KW-0067">ATP-binding</keyword>
<evidence type="ECO:0000256" key="4">
    <source>
        <dbReference type="ARBA" id="ARBA00022692"/>
    </source>
</evidence>
<dbReference type="GO" id="GO:0005886">
    <property type="term" value="C:plasma membrane"/>
    <property type="evidence" value="ECO:0007669"/>
    <property type="project" value="UniProtKB-SubCell"/>
</dbReference>
<dbReference type="Pfam" id="PF02669">
    <property type="entry name" value="KdpC"/>
    <property type="match status" value="1"/>
</dbReference>
<dbReference type="RefSeq" id="WP_042208148.1">
    <property type="nucleotide sequence ID" value="NZ_CP009288.1"/>
</dbReference>
<feature type="transmembrane region" description="Helical" evidence="11">
    <location>
        <begin position="12"/>
        <end position="33"/>
    </location>
</feature>
<dbReference type="InterPro" id="IPR003820">
    <property type="entry name" value="KdpC"/>
</dbReference>
<evidence type="ECO:0000256" key="2">
    <source>
        <dbReference type="ARBA" id="ARBA00022475"/>
    </source>
</evidence>
<dbReference type="HAMAP" id="MF_00276">
    <property type="entry name" value="KdpC"/>
    <property type="match status" value="1"/>
</dbReference>
<comment type="similarity">
    <text evidence="11">Belongs to the KdpC family.</text>
</comment>
<proteinExistence type="inferred from homology"/>
<keyword evidence="2 11" id="KW-1003">Cell membrane</keyword>